<protein>
    <submittedName>
        <fullName evidence="2">Uncharacterized protein</fullName>
    </submittedName>
</protein>
<evidence type="ECO:0000313" key="2">
    <source>
        <dbReference type="EMBL" id="TXC82665.1"/>
    </source>
</evidence>
<feature type="region of interest" description="Disordered" evidence="1">
    <location>
        <begin position="50"/>
        <end position="95"/>
    </location>
</feature>
<dbReference type="RefSeq" id="WP_147235282.1">
    <property type="nucleotide sequence ID" value="NZ_VOQS01000003.1"/>
</dbReference>
<accession>A0A5C6VFT5</accession>
<comment type="caution">
    <text evidence="2">The sequence shown here is derived from an EMBL/GenBank/DDBJ whole genome shotgun (WGS) entry which is preliminary data.</text>
</comment>
<evidence type="ECO:0000313" key="3">
    <source>
        <dbReference type="Proteomes" id="UP000321776"/>
    </source>
</evidence>
<name>A0A5C6VFT5_9BURK</name>
<proteinExistence type="predicted"/>
<dbReference type="EMBL" id="VOQS01000003">
    <property type="protein sequence ID" value="TXC82665.1"/>
    <property type="molecule type" value="Genomic_DNA"/>
</dbReference>
<organism evidence="2 3">
    <name type="scientific">Paraburkholderia azotifigens</name>
    <dbReference type="NCBI Taxonomy" id="2057004"/>
    <lineage>
        <taxon>Bacteria</taxon>
        <taxon>Pseudomonadati</taxon>
        <taxon>Pseudomonadota</taxon>
        <taxon>Betaproteobacteria</taxon>
        <taxon>Burkholderiales</taxon>
        <taxon>Burkholderiaceae</taxon>
        <taxon>Paraburkholderia</taxon>
    </lineage>
</organism>
<dbReference type="AlphaFoldDB" id="A0A5C6VFT5"/>
<dbReference type="Proteomes" id="UP000321776">
    <property type="component" value="Unassembled WGS sequence"/>
</dbReference>
<reference evidence="2 3" key="1">
    <citation type="journal article" date="2018" name="Int. J. Syst. Evol. Microbiol.">
        <title>Paraburkholderia azotifigens sp. nov., a nitrogen-fixing bacterium isolated from paddy soil.</title>
        <authorList>
            <person name="Choi G.M."/>
            <person name="Im W.T."/>
        </authorList>
    </citation>
    <scope>NUCLEOTIDE SEQUENCE [LARGE SCALE GENOMIC DNA]</scope>
    <source>
        <strain evidence="2 3">NF 2-5-3</strain>
    </source>
</reference>
<gene>
    <name evidence="2" type="ORF">FRZ40_19650</name>
</gene>
<sequence>MRLFKALATRVEKCVAVWSAGPVGGPQANTRISGVSPLSLLTFFAAAKKVSAAPHRGNARSTATKSRMPAQQKPKTKKQKPEMPTSVADKKNLLL</sequence>
<evidence type="ECO:0000256" key="1">
    <source>
        <dbReference type="SAM" id="MobiDB-lite"/>
    </source>
</evidence>